<dbReference type="InterPro" id="IPR035906">
    <property type="entry name" value="MetI-like_sf"/>
</dbReference>
<keyword evidence="5 7" id="KW-1133">Transmembrane helix</keyword>
<keyword evidence="4 7" id="KW-0812">Transmembrane</keyword>
<keyword evidence="3" id="KW-1003">Cell membrane</keyword>
<feature type="transmembrane region" description="Helical" evidence="7">
    <location>
        <begin position="183"/>
        <end position="204"/>
    </location>
</feature>
<sequence>MFTLLHDYLPLLLEGFAHTLLASAIALVASFLWGSLVGIWQSAGKGLLKAFATIYVEIFRNIPLLVIVMFFYVVLPLFSVKLSGFTSGVIALSLYTSSFIADIIATGIKAIPRGQFEAGLSQGFTARQCMAYLIFPQAFRQSLPALGNQVINLVKNSSILAMVAGLDLMYYGDLVALETFDTFASYSLVAGFYLLLTVPLTLFIQKLEKNYSL</sequence>
<evidence type="ECO:0000256" key="2">
    <source>
        <dbReference type="ARBA" id="ARBA00022448"/>
    </source>
</evidence>
<evidence type="ECO:0000256" key="3">
    <source>
        <dbReference type="ARBA" id="ARBA00022475"/>
    </source>
</evidence>
<dbReference type="SUPFAM" id="SSF161098">
    <property type="entry name" value="MetI-like"/>
    <property type="match status" value="1"/>
</dbReference>
<evidence type="ECO:0000313" key="12">
    <source>
        <dbReference type="Proteomes" id="UP000234239"/>
    </source>
</evidence>
<feature type="transmembrane region" description="Helical" evidence="7">
    <location>
        <begin position="85"/>
        <end position="105"/>
    </location>
</feature>
<dbReference type="PANTHER" id="PTHR30614:SF7">
    <property type="entry name" value="GLUTAMINE ABC TRANSPORTER PERMEASE PROTEIN GLNM-RELATED"/>
    <property type="match status" value="1"/>
</dbReference>
<protein>
    <submittedName>
        <fullName evidence="10">Amino acid ABC transporter permease</fullName>
    </submittedName>
    <submittedName>
        <fullName evidence="9">Glutamine ABC transporter permease</fullName>
    </submittedName>
</protein>
<proteinExistence type="inferred from homology"/>
<evidence type="ECO:0000256" key="1">
    <source>
        <dbReference type="ARBA" id="ARBA00004651"/>
    </source>
</evidence>
<dbReference type="EMBL" id="PKGY01000009">
    <property type="protein sequence ID" value="PKZ20450.1"/>
    <property type="molecule type" value="Genomic_DNA"/>
</dbReference>
<dbReference type="GeneID" id="92903719"/>
<feature type="transmembrane region" description="Helical" evidence="7">
    <location>
        <begin position="61"/>
        <end position="79"/>
    </location>
</feature>
<keyword evidence="6 7" id="KW-0472">Membrane</keyword>
<evidence type="ECO:0000313" key="11">
    <source>
        <dbReference type="Proteomes" id="UP000069912"/>
    </source>
</evidence>
<dbReference type="Proteomes" id="UP000069912">
    <property type="component" value="Chromosome"/>
</dbReference>
<name>A0A0X8FBT9_9LACT</name>
<feature type="domain" description="ABC transmembrane type-1" evidence="8">
    <location>
        <begin position="16"/>
        <end position="204"/>
    </location>
</feature>
<comment type="similarity">
    <text evidence="7">Belongs to the binding-protein-dependent transport system permease family.</text>
</comment>
<reference evidence="11" key="2">
    <citation type="submission" date="2016-01" db="EMBL/GenBank/DDBJ databases">
        <title>Six Aerococcus type strain genome sequencing and assembly using PacBio and Illumina Hiseq.</title>
        <authorList>
            <person name="Carkaci D."/>
            <person name="Dargis R."/>
            <person name="Nielsen X.C."/>
            <person name="Skovgaard O."/>
            <person name="Fuursted K."/>
            <person name="Christensen J.J."/>
        </authorList>
    </citation>
    <scope>NUCLEOTIDE SEQUENCE [LARGE SCALE GENOMIC DNA]</scope>
    <source>
        <strain evidence="11">CCUG43001</strain>
    </source>
</reference>
<keyword evidence="11" id="KW-1185">Reference proteome</keyword>
<dbReference type="PROSITE" id="PS50928">
    <property type="entry name" value="ABC_TM1"/>
    <property type="match status" value="1"/>
</dbReference>
<dbReference type="NCBIfam" id="TIGR01726">
    <property type="entry name" value="HEQRo_perm_3TM"/>
    <property type="match status" value="1"/>
</dbReference>
<dbReference type="GO" id="GO:0006865">
    <property type="term" value="P:amino acid transport"/>
    <property type="evidence" value="ECO:0007669"/>
    <property type="project" value="TreeGrafter"/>
</dbReference>
<dbReference type="Gene3D" id="1.10.3720.10">
    <property type="entry name" value="MetI-like"/>
    <property type="match status" value="1"/>
</dbReference>
<keyword evidence="2 7" id="KW-0813">Transport</keyword>
<evidence type="ECO:0000256" key="7">
    <source>
        <dbReference type="RuleBase" id="RU363032"/>
    </source>
</evidence>
<dbReference type="Pfam" id="PF00528">
    <property type="entry name" value="BPD_transp_1"/>
    <property type="match status" value="1"/>
</dbReference>
<evidence type="ECO:0000256" key="4">
    <source>
        <dbReference type="ARBA" id="ARBA00022692"/>
    </source>
</evidence>
<reference evidence="9 11" key="1">
    <citation type="journal article" date="2016" name="Genome Announc.">
        <title>Complete Genome Sequences of Aerococcus christensenii CCUG 28831T, Aerococcus sanguinicola CCUG 43001T, Aerococcus urinae CCUG 36881T, Aerococcus urinaeequi CCUG 28094T, Aerococcus urinaehominis CCUG 42038 BT, and Aerococcus viridans CCUG 4311T.</title>
        <authorList>
            <person name="Carkaci D."/>
            <person name="Dargis R."/>
            <person name="Nielsen X.C."/>
            <person name="Skovgaard O."/>
            <person name="Fuursted K."/>
            <person name="Christensen J.J."/>
        </authorList>
    </citation>
    <scope>NUCLEOTIDE SEQUENCE [LARGE SCALE GENOMIC DNA]</scope>
    <source>
        <strain evidence="9 11">CCUG43001</strain>
    </source>
</reference>
<dbReference type="Proteomes" id="UP000234239">
    <property type="component" value="Unassembled WGS sequence"/>
</dbReference>
<dbReference type="EMBL" id="CP014160">
    <property type="protein sequence ID" value="AMB94441.1"/>
    <property type="molecule type" value="Genomic_DNA"/>
</dbReference>
<evidence type="ECO:0000259" key="8">
    <source>
        <dbReference type="PROSITE" id="PS50928"/>
    </source>
</evidence>
<evidence type="ECO:0000256" key="6">
    <source>
        <dbReference type="ARBA" id="ARBA00023136"/>
    </source>
</evidence>
<dbReference type="GO" id="GO:0043190">
    <property type="term" value="C:ATP-binding cassette (ABC) transporter complex"/>
    <property type="evidence" value="ECO:0007669"/>
    <property type="project" value="InterPro"/>
</dbReference>
<dbReference type="GO" id="GO:0022857">
    <property type="term" value="F:transmembrane transporter activity"/>
    <property type="evidence" value="ECO:0007669"/>
    <property type="project" value="InterPro"/>
</dbReference>
<organism evidence="9 11">
    <name type="scientific">Aerococcus sanguinicola</name>
    <dbReference type="NCBI Taxonomy" id="119206"/>
    <lineage>
        <taxon>Bacteria</taxon>
        <taxon>Bacillati</taxon>
        <taxon>Bacillota</taxon>
        <taxon>Bacilli</taxon>
        <taxon>Lactobacillales</taxon>
        <taxon>Aerococcaceae</taxon>
        <taxon>Aerococcus</taxon>
    </lineage>
</organism>
<evidence type="ECO:0000256" key="5">
    <source>
        <dbReference type="ARBA" id="ARBA00022989"/>
    </source>
</evidence>
<evidence type="ECO:0000313" key="10">
    <source>
        <dbReference type="EMBL" id="PKZ20450.1"/>
    </source>
</evidence>
<gene>
    <name evidence="9" type="ORF">AWM72_06530</name>
    <name evidence="10" type="ORF">CYJ28_09965</name>
</gene>
<dbReference type="InterPro" id="IPR010065">
    <property type="entry name" value="AA_ABC_transptr_permease_3TM"/>
</dbReference>
<dbReference type="OrthoDB" id="9787841at2"/>
<dbReference type="RefSeq" id="WP_067975110.1">
    <property type="nucleotide sequence ID" value="NZ_CAJHKN010000007.1"/>
</dbReference>
<comment type="subcellular location">
    <subcellularLocation>
        <location evidence="1 7">Cell membrane</location>
        <topology evidence="1 7">Multi-pass membrane protein</topology>
    </subcellularLocation>
</comment>
<accession>A0A0X8FBT9</accession>
<dbReference type="InterPro" id="IPR000515">
    <property type="entry name" value="MetI-like"/>
</dbReference>
<feature type="transmembrane region" description="Helical" evidence="7">
    <location>
        <begin position="20"/>
        <end position="40"/>
    </location>
</feature>
<dbReference type="KEGG" id="asan:AWM72_06530"/>
<dbReference type="AlphaFoldDB" id="A0A0X8FBT9"/>
<dbReference type="InterPro" id="IPR043429">
    <property type="entry name" value="ArtM/GltK/GlnP/TcyL/YhdX-like"/>
</dbReference>
<dbReference type="PANTHER" id="PTHR30614">
    <property type="entry name" value="MEMBRANE COMPONENT OF AMINO ACID ABC TRANSPORTER"/>
    <property type="match status" value="1"/>
</dbReference>
<dbReference type="CDD" id="cd06261">
    <property type="entry name" value="TM_PBP2"/>
    <property type="match status" value="1"/>
</dbReference>
<feature type="transmembrane region" description="Helical" evidence="7">
    <location>
        <begin position="150"/>
        <end position="171"/>
    </location>
</feature>
<reference evidence="10 12" key="3">
    <citation type="submission" date="2017-12" db="EMBL/GenBank/DDBJ databases">
        <title>Phylogenetic diversity of female urinary microbiome.</title>
        <authorList>
            <person name="Thomas-White K."/>
            <person name="Wolfe A.J."/>
        </authorList>
    </citation>
    <scope>NUCLEOTIDE SEQUENCE [LARGE SCALE GENOMIC DNA]</scope>
    <source>
        <strain evidence="10 12">UMB0139</strain>
    </source>
</reference>
<evidence type="ECO:0000313" key="9">
    <source>
        <dbReference type="EMBL" id="AMB94441.1"/>
    </source>
</evidence>